<evidence type="ECO:0000256" key="4">
    <source>
        <dbReference type="SAM" id="MobiDB-lite"/>
    </source>
</evidence>
<dbReference type="EMBL" id="CAJFDH010000001">
    <property type="protein sequence ID" value="CAD5207122.1"/>
    <property type="molecule type" value="Genomic_DNA"/>
</dbReference>
<sequence>MTCGLAVKRPHDYEAYLNPDAGVDIKRPRPTHCSPFRPQLGTLAANLPQHNGPAEDTDKSASPFASVPSSCQLSNNQLEDYLRNEIRYLKRRKLIPRRVGEGPSTGTSQQSYRGGATSPSSSHSGSDSEGEHPTTARSPTSNEIKRELYEKPAFSLNQVKLICKRLLSEQEVRLRHEYETVLIRKLDEKHEEYVQFAKEQLERHSPVDLSYLS</sequence>
<dbReference type="PANTHER" id="PTHR13293:SF6">
    <property type="entry name" value="AKIRIN-RELATED"/>
    <property type="match status" value="1"/>
</dbReference>
<dbReference type="Proteomes" id="UP000614601">
    <property type="component" value="Unassembled WGS sequence"/>
</dbReference>
<dbReference type="GO" id="GO:0005634">
    <property type="term" value="C:nucleus"/>
    <property type="evidence" value="ECO:0007669"/>
    <property type="project" value="UniProtKB-SubCell"/>
</dbReference>
<dbReference type="GO" id="GO:0003712">
    <property type="term" value="F:transcription coregulator activity"/>
    <property type="evidence" value="ECO:0007669"/>
    <property type="project" value="TreeGrafter"/>
</dbReference>
<reference evidence="5" key="1">
    <citation type="submission" date="2020-09" db="EMBL/GenBank/DDBJ databases">
        <authorList>
            <person name="Kikuchi T."/>
        </authorList>
    </citation>
    <scope>NUCLEOTIDE SEQUENCE</scope>
    <source>
        <strain evidence="5">SH1</strain>
    </source>
</reference>
<dbReference type="OrthoDB" id="10039914at2759"/>
<proteinExistence type="inferred from homology"/>
<organism evidence="5 6">
    <name type="scientific">Bursaphelenchus okinawaensis</name>
    <dbReference type="NCBI Taxonomy" id="465554"/>
    <lineage>
        <taxon>Eukaryota</taxon>
        <taxon>Metazoa</taxon>
        <taxon>Ecdysozoa</taxon>
        <taxon>Nematoda</taxon>
        <taxon>Chromadorea</taxon>
        <taxon>Rhabditida</taxon>
        <taxon>Tylenchina</taxon>
        <taxon>Tylenchomorpha</taxon>
        <taxon>Aphelenchoidea</taxon>
        <taxon>Aphelenchoididae</taxon>
        <taxon>Bursaphelenchus</taxon>
    </lineage>
</organism>
<evidence type="ECO:0000313" key="6">
    <source>
        <dbReference type="Proteomes" id="UP000614601"/>
    </source>
</evidence>
<feature type="compositionally biased region" description="Low complexity" evidence="4">
    <location>
        <begin position="118"/>
        <end position="127"/>
    </location>
</feature>
<comment type="subcellular location">
    <subcellularLocation>
        <location evidence="1">Nucleus</location>
    </subcellularLocation>
</comment>
<accession>A0A811JV56</accession>
<dbReference type="GO" id="GO:0045089">
    <property type="term" value="P:positive regulation of innate immune response"/>
    <property type="evidence" value="ECO:0007669"/>
    <property type="project" value="TreeGrafter"/>
</dbReference>
<dbReference type="Proteomes" id="UP000783686">
    <property type="component" value="Unassembled WGS sequence"/>
</dbReference>
<comment type="caution">
    <text evidence="5">The sequence shown here is derived from an EMBL/GenBank/DDBJ whole genome shotgun (WGS) entry which is preliminary data.</text>
</comment>
<evidence type="ECO:0008006" key="7">
    <source>
        <dbReference type="Google" id="ProtNLM"/>
    </source>
</evidence>
<feature type="region of interest" description="Disordered" evidence="4">
    <location>
        <begin position="97"/>
        <end position="143"/>
    </location>
</feature>
<evidence type="ECO:0000256" key="2">
    <source>
        <dbReference type="ARBA" id="ARBA00005625"/>
    </source>
</evidence>
<dbReference type="InterPro" id="IPR024132">
    <property type="entry name" value="Akirin"/>
</dbReference>
<name>A0A811JV56_9BILA</name>
<dbReference type="EMBL" id="CAJFCW020000001">
    <property type="protein sequence ID" value="CAG9084424.1"/>
    <property type="molecule type" value="Genomic_DNA"/>
</dbReference>
<evidence type="ECO:0000256" key="1">
    <source>
        <dbReference type="ARBA" id="ARBA00004123"/>
    </source>
</evidence>
<feature type="region of interest" description="Disordered" evidence="4">
    <location>
        <begin position="43"/>
        <end position="70"/>
    </location>
</feature>
<dbReference type="GO" id="GO:0045944">
    <property type="term" value="P:positive regulation of transcription by RNA polymerase II"/>
    <property type="evidence" value="ECO:0007669"/>
    <property type="project" value="TreeGrafter"/>
</dbReference>
<evidence type="ECO:0000256" key="3">
    <source>
        <dbReference type="ARBA" id="ARBA00023242"/>
    </source>
</evidence>
<dbReference type="PANTHER" id="PTHR13293">
    <property type="entry name" value="AKIRIN-RELATED"/>
    <property type="match status" value="1"/>
</dbReference>
<comment type="similarity">
    <text evidence="2">Belongs to the akirin family.</text>
</comment>
<dbReference type="GO" id="GO:0000785">
    <property type="term" value="C:chromatin"/>
    <property type="evidence" value="ECO:0007669"/>
    <property type="project" value="TreeGrafter"/>
</dbReference>
<keyword evidence="3" id="KW-0539">Nucleus</keyword>
<keyword evidence="6" id="KW-1185">Reference proteome</keyword>
<evidence type="ECO:0000313" key="5">
    <source>
        <dbReference type="EMBL" id="CAD5207122.1"/>
    </source>
</evidence>
<dbReference type="AlphaFoldDB" id="A0A811JV56"/>
<protein>
    <recommendedName>
        <fullName evidence="7">Akirin</fullName>
    </recommendedName>
</protein>
<gene>
    <name evidence="5" type="ORF">BOKJ2_LOCUS1806</name>
</gene>